<evidence type="ECO:0000313" key="11">
    <source>
        <dbReference type="Proteomes" id="UP000565441"/>
    </source>
</evidence>
<evidence type="ECO:0000256" key="2">
    <source>
        <dbReference type="ARBA" id="ARBA00004123"/>
    </source>
</evidence>
<keyword evidence="11" id="KW-1185">Reference proteome</keyword>
<dbReference type="InterPro" id="IPR028094">
    <property type="entry name" value="RTC4_C"/>
</dbReference>
<evidence type="ECO:0000256" key="4">
    <source>
        <dbReference type="ARBA" id="ARBA00009461"/>
    </source>
</evidence>
<keyword evidence="7" id="KW-0539">Nucleus</keyword>
<protein>
    <recommendedName>
        <fullName evidence="5">Restriction of telomere capping protein 4</fullName>
    </recommendedName>
</protein>
<dbReference type="OrthoDB" id="128308at2759"/>
<dbReference type="GO" id="GO:0005634">
    <property type="term" value="C:nucleus"/>
    <property type="evidence" value="ECO:0007669"/>
    <property type="project" value="UniProtKB-SubCell"/>
</dbReference>
<accession>A0A8H5LYF7</accession>
<gene>
    <name evidence="10" type="ORF">D9615_009909</name>
</gene>
<evidence type="ECO:0000256" key="3">
    <source>
        <dbReference type="ARBA" id="ARBA00004496"/>
    </source>
</evidence>
<feature type="region of interest" description="Disordered" evidence="8">
    <location>
        <begin position="106"/>
        <end position="149"/>
    </location>
</feature>
<keyword evidence="6" id="KW-0963">Cytoplasm</keyword>
<evidence type="ECO:0000256" key="7">
    <source>
        <dbReference type="ARBA" id="ARBA00023242"/>
    </source>
</evidence>
<evidence type="ECO:0000259" key="9">
    <source>
        <dbReference type="SMART" id="SM01312"/>
    </source>
</evidence>
<comment type="subcellular location">
    <subcellularLocation>
        <location evidence="3">Cytoplasm</location>
    </subcellularLocation>
    <subcellularLocation>
        <location evidence="2">Nucleus</location>
    </subcellularLocation>
</comment>
<feature type="compositionally biased region" description="Low complexity" evidence="8">
    <location>
        <begin position="124"/>
        <end position="141"/>
    </location>
</feature>
<dbReference type="PANTHER" id="PTHR41391:SF1">
    <property type="entry name" value="RESTRICTION OF TELOMERE CAPPING PROTEIN 4"/>
    <property type="match status" value="1"/>
</dbReference>
<comment type="similarity">
    <text evidence="4">Belongs to the RTC4 family.</text>
</comment>
<evidence type="ECO:0000256" key="1">
    <source>
        <dbReference type="ARBA" id="ARBA00002738"/>
    </source>
</evidence>
<proteinExistence type="inferred from homology"/>
<feature type="compositionally biased region" description="Basic and acidic residues" evidence="8">
    <location>
        <begin position="106"/>
        <end position="122"/>
    </location>
</feature>
<dbReference type="EMBL" id="JAACJP010000038">
    <property type="protein sequence ID" value="KAF5374001.1"/>
    <property type="molecule type" value="Genomic_DNA"/>
</dbReference>
<evidence type="ECO:0000256" key="6">
    <source>
        <dbReference type="ARBA" id="ARBA00022490"/>
    </source>
</evidence>
<organism evidence="10 11">
    <name type="scientific">Tricholomella constricta</name>
    <dbReference type="NCBI Taxonomy" id="117010"/>
    <lineage>
        <taxon>Eukaryota</taxon>
        <taxon>Fungi</taxon>
        <taxon>Dikarya</taxon>
        <taxon>Basidiomycota</taxon>
        <taxon>Agaricomycotina</taxon>
        <taxon>Agaricomycetes</taxon>
        <taxon>Agaricomycetidae</taxon>
        <taxon>Agaricales</taxon>
        <taxon>Tricholomatineae</taxon>
        <taxon>Lyophyllaceae</taxon>
        <taxon>Tricholomella</taxon>
    </lineage>
</organism>
<dbReference type="InterPro" id="IPR039024">
    <property type="entry name" value="RTC4"/>
</dbReference>
<feature type="compositionally biased region" description="Basic and acidic residues" evidence="8">
    <location>
        <begin position="806"/>
        <end position="831"/>
    </location>
</feature>
<feature type="domain" description="Restriction of telomere capping protein 4 C-terminal" evidence="9">
    <location>
        <begin position="644"/>
        <end position="762"/>
    </location>
</feature>
<sequence>MKVPHQEGNISGEGWFKRAFKHTDAEKLVQRVLARETRAPLPDDIINAPLRPAAPTLITEGAVFCINACKTKGGMPQRTRRPTTVHEIHARRTRSLQLLIFNLSRPDKLHRGPRPHERDHSHQNHQPHPQPSQLQSQPHSQIPTATNRRRALAQPIGPNWLERKTAADQEKASMESLKVCRQQMDEIVKKTCTFVIYRKSGAPPIELRREVKTYPQLELYVTLADLMTEFKLTRKSLFDFWDAGHWAVITAETPIIVEKGRRILLRFRPSFEEQLSLTDCLGITDELARQPCITGTKRGGEIELVSPLKKAAKSSIASFSGPSLPASSPPPRISMTPLLKLELDTAHVAQDFLEIDGIARVKTLQELPIASWDAGWKQIAQLIDKDPRNVMESESFPKVFGITYSKSSVCKYKSDFKKAPKELRDEFIMMGNVKAATWREFSRAVRTWRPTDAHHFPIASAIDLTIDDSDHEDQISVVPTLTPPAYSARPSSSTTSASTITTAASAPILAYVLTAGPPSPVPATVPRDFPNIICDYGSDNDDNDNDIDHTLLCPFCDRQLPVNPTPALLRQRASLEKQSRLDPMPNNRFHRSTESFTIFVDFCQRHTFEHEHLPRAQQAGWPVSPIFATLFDRVVAHYPVLTEVLTDTKNTFFSDAKQFYGKTAARMQGASSQYSSARFTQFGAGYYGERGYQIIFTALQHRFSFSIDIAHIHPLSQDTFLREILVPEAAVLIIQEDLHLSRFQAIETLRASHTFGNTMHPIDDTCSIGHEATRRGMYIFQCLQPLFRFWQASKTMLDFETWAKEQNDKEEEHRVKQEETDLNIIRDKSEDSGTGIKGDPIDLTSD</sequence>
<reference evidence="10 11" key="1">
    <citation type="journal article" date="2020" name="ISME J.">
        <title>Uncovering the hidden diversity of litter-decomposition mechanisms in mushroom-forming fungi.</title>
        <authorList>
            <person name="Floudas D."/>
            <person name="Bentzer J."/>
            <person name="Ahren D."/>
            <person name="Johansson T."/>
            <person name="Persson P."/>
            <person name="Tunlid A."/>
        </authorList>
    </citation>
    <scope>NUCLEOTIDE SEQUENCE [LARGE SCALE GENOMIC DNA]</scope>
    <source>
        <strain evidence="10 11">CBS 661.87</strain>
    </source>
</reference>
<evidence type="ECO:0000256" key="5">
    <source>
        <dbReference type="ARBA" id="ARBA00015162"/>
    </source>
</evidence>
<evidence type="ECO:0000256" key="8">
    <source>
        <dbReference type="SAM" id="MobiDB-lite"/>
    </source>
</evidence>
<feature type="region of interest" description="Disordered" evidence="8">
    <location>
        <begin position="806"/>
        <end position="846"/>
    </location>
</feature>
<dbReference type="SMART" id="SM01312">
    <property type="entry name" value="RTC4"/>
    <property type="match status" value="1"/>
</dbReference>
<dbReference type="AlphaFoldDB" id="A0A8H5LYF7"/>
<dbReference type="PANTHER" id="PTHR41391">
    <property type="entry name" value="RESTRICTION OF TELOMERE CAPPING PROTEIN 4"/>
    <property type="match status" value="1"/>
</dbReference>
<name>A0A8H5LYF7_9AGAR</name>
<comment type="function">
    <text evidence="1">May be involved in a process influencing telomere capping.</text>
</comment>
<dbReference type="Proteomes" id="UP000565441">
    <property type="component" value="Unassembled WGS sequence"/>
</dbReference>
<evidence type="ECO:0000313" key="10">
    <source>
        <dbReference type="EMBL" id="KAF5374001.1"/>
    </source>
</evidence>
<dbReference type="Pfam" id="PF14474">
    <property type="entry name" value="RTC4"/>
    <property type="match status" value="1"/>
</dbReference>
<dbReference type="GO" id="GO:0005737">
    <property type="term" value="C:cytoplasm"/>
    <property type="evidence" value="ECO:0007669"/>
    <property type="project" value="UniProtKB-SubCell"/>
</dbReference>
<comment type="caution">
    <text evidence="10">The sequence shown here is derived from an EMBL/GenBank/DDBJ whole genome shotgun (WGS) entry which is preliminary data.</text>
</comment>